<gene>
    <name evidence="1" type="ORF">EV702DRAFT_1202351</name>
</gene>
<reference evidence="1" key="1">
    <citation type="journal article" date="2020" name="New Phytol.">
        <title>Comparative genomics reveals dynamic genome evolution in host specialist ectomycorrhizal fungi.</title>
        <authorList>
            <person name="Lofgren L.A."/>
            <person name="Nguyen N.H."/>
            <person name="Vilgalys R."/>
            <person name="Ruytinx J."/>
            <person name="Liao H.L."/>
            <person name="Branco S."/>
            <person name="Kuo A."/>
            <person name="LaButti K."/>
            <person name="Lipzen A."/>
            <person name="Andreopoulos W."/>
            <person name="Pangilinan J."/>
            <person name="Riley R."/>
            <person name="Hundley H."/>
            <person name="Na H."/>
            <person name="Barry K."/>
            <person name="Grigoriev I.V."/>
            <person name="Stajich J.E."/>
            <person name="Kennedy P.G."/>
        </authorList>
    </citation>
    <scope>NUCLEOTIDE SEQUENCE</scope>
    <source>
        <strain evidence="1">DOB743</strain>
    </source>
</reference>
<dbReference type="OrthoDB" id="2686745at2759"/>
<comment type="caution">
    <text evidence="1">The sequence shown here is derived from an EMBL/GenBank/DDBJ whole genome shotgun (WGS) entry which is preliminary data.</text>
</comment>
<proteinExistence type="predicted"/>
<evidence type="ECO:0000313" key="1">
    <source>
        <dbReference type="EMBL" id="KAG1770580.1"/>
    </source>
</evidence>
<name>A0A9P6ZKW6_9AGAM</name>
<sequence>MRNTSKAVSPFYEWGPGAQTPFPSMLMDQLNLCGQIYWITLVAKEILSPKASPVIPAARASPPLTPEFPLAKRSHRTSDRFASPYPMRVARTCSQSTVFLESPACSMPPSESGHGGYKLYDVLNWSPKAYAKFKKYMHDVINNDLETKLSASAQSPEQFEIVQNKAAGEFPDLQNYVNLWQIDDIILTRLKYTSQRARQKEEAILAGQNTTL</sequence>
<accession>A0A9P6ZKW6</accession>
<organism evidence="1 2">
    <name type="scientific">Suillus placidus</name>
    <dbReference type="NCBI Taxonomy" id="48579"/>
    <lineage>
        <taxon>Eukaryota</taxon>
        <taxon>Fungi</taxon>
        <taxon>Dikarya</taxon>
        <taxon>Basidiomycota</taxon>
        <taxon>Agaricomycotina</taxon>
        <taxon>Agaricomycetes</taxon>
        <taxon>Agaricomycetidae</taxon>
        <taxon>Boletales</taxon>
        <taxon>Suillineae</taxon>
        <taxon>Suillaceae</taxon>
        <taxon>Suillus</taxon>
    </lineage>
</organism>
<protein>
    <submittedName>
        <fullName evidence="1">Uncharacterized protein</fullName>
    </submittedName>
</protein>
<keyword evidence="2" id="KW-1185">Reference proteome</keyword>
<evidence type="ECO:0000313" key="2">
    <source>
        <dbReference type="Proteomes" id="UP000714275"/>
    </source>
</evidence>
<dbReference type="Proteomes" id="UP000714275">
    <property type="component" value="Unassembled WGS sequence"/>
</dbReference>
<dbReference type="EMBL" id="JABBWD010000064">
    <property type="protein sequence ID" value="KAG1770580.1"/>
    <property type="molecule type" value="Genomic_DNA"/>
</dbReference>
<dbReference type="AlphaFoldDB" id="A0A9P6ZKW6"/>